<keyword evidence="2" id="KW-0472">Membrane</keyword>
<sequence>MSDSLVRVSRRAEWGARRPTPGARRCRSTPRGARCQPRSRRRHILGRNSRPGLGRRRNPRRSAPRVDRRTGVKPFHIRPGRIAGPHPLPSRQFQALFDSLFKVLFIFPSRYLFAIGLSPVFSLGQNLLPDWGCIPKQPDSPTAPRGATGSGHDGALTLSGAPFQGTWARSVAEDASPDYNSDAEGARFSWWALPGSLAVTRGILRCAQRDRVVAVPGRQQALSTGLERYSTTACRGACHRGLLFGPAASRGSREASVRPWTPSTTPQLGGGERRGSGQRCVTPRQTCPRPDGLGRNLRSKTRWFTGFCNSHQVSHFATFFIDARAEISVAESRFRYRFVHCIPRGTVSGTAGACVSIGFPWRALRRGSLCCREAPPPRRKGRPPEQREGRGDGFAGRSVCQDSTMILPQHSSATSGAARPPARRGARGGDAGSSVIDQNGTRATTGCGSTLRRYNRVLRPRAKRAGAGRTARSVLRADRNARTALRSADCPGRASAGEGTIEGLEFRRTGSQHRNRQLASEAVTALGAAMRSRTSVQFGARARSLRARTTETPLTRHHVHKEQPRQPDHDSPTSAGRAMEATGGAVPAPLGMTGKPGNAGVRHRPRVHRRLRPRGARRASPRKARHVSRGRVDPFETST</sequence>
<dbReference type="KEGG" id="qsa:O6P43_034653"/>
<dbReference type="PANTHER" id="PTHR33205:SF1">
    <property type="entry name" value="TRANSMEMBRANE PROTEIN"/>
    <property type="match status" value="1"/>
</dbReference>
<gene>
    <name evidence="2" type="ORF">O6P43_034653</name>
</gene>
<dbReference type="EMBL" id="JARAOO010000095">
    <property type="protein sequence ID" value="KAJ7942299.1"/>
    <property type="molecule type" value="Genomic_DNA"/>
</dbReference>
<reference evidence="2" key="1">
    <citation type="journal article" date="2023" name="Science">
        <title>Elucidation of the pathway for biosynthesis of saponin adjuvants from the soapbark tree.</title>
        <authorList>
            <person name="Reed J."/>
            <person name="Orme A."/>
            <person name="El-Demerdash A."/>
            <person name="Owen C."/>
            <person name="Martin L.B.B."/>
            <person name="Misra R.C."/>
            <person name="Kikuchi S."/>
            <person name="Rejzek M."/>
            <person name="Martin A.C."/>
            <person name="Harkess A."/>
            <person name="Leebens-Mack J."/>
            <person name="Louveau T."/>
            <person name="Stephenson M.J."/>
            <person name="Osbourn A."/>
        </authorList>
    </citation>
    <scope>NUCLEOTIDE SEQUENCE</scope>
    <source>
        <strain evidence="2">S10</strain>
    </source>
</reference>
<feature type="compositionally biased region" description="Basic and acidic residues" evidence="1">
    <location>
        <begin position="382"/>
        <end position="391"/>
    </location>
</feature>
<keyword evidence="2" id="KW-0812">Transmembrane</keyword>
<protein>
    <submittedName>
        <fullName evidence="2">Transmembrane protein</fullName>
    </submittedName>
</protein>
<proteinExistence type="predicted"/>
<name>A0AAD7P544_QUISA</name>
<comment type="caution">
    <text evidence="2">The sequence shown here is derived from an EMBL/GenBank/DDBJ whole genome shotgun (WGS) entry which is preliminary data.</text>
</comment>
<keyword evidence="3" id="KW-1185">Reference proteome</keyword>
<feature type="compositionally biased region" description="Basic residues" evidence="1">
    <location>
        <begin position="53"/>
        <end position="63"/>
    </location>
</feature>
<accession>A0AAD7P544</accession>
<evidence type="ECO:0000313" key="2">
    <source>
        <dbReference type="EMBL" id="KAJ7942299.1"/>
    </source>
</evidence>
<dbReference type="AlphaFoldDB" id="A0AAD7P544"/>
<feature type="compositionally biased region" description="Polar residues" evidence="1">
    <location>
        <begin position="435"/>
        <end position="447"/>
    </location>
</feature>
<feature type="compositionally biased region" description="Basic residues" evidence="1">
    <location>
        <begin position="601"/>
        <end position="629"/>
    </location>
</feature>
<feature type="region of interest" description="Disordered" evidence="1">
    <location>
        <begin position="410"/>
        <end position="447"/>
    </location>
</feature>
<feature type="region of interest" description="Disordered" evidence="1">
    <location>
        <begin position="1"/>
        <end position="86"/>
    </location>
</feature>
<feature type="region of interest" description="Disordered" evidence="1">
    <location>
        <begin position="249"/>
        <end position="293"/>
    </location>
</feature>
<organism evidence="2 3">
    <name type="scientific">Quillaja saponaria</name>
    <name type="common">Soap bark tree</name>
    <dbReference type="NCBI Taxonomy" id="32244"/>
    <lineage>
        <taxon>Eukaryota</taxon>
        <taxon>Viridiplantae</taxon>
        <taxon>Streptophyta</taxon>
        <taxon>Embryophyta</taxon>
        <taxon>Tracheophyta</taxon>
        <taxon>Spermatophyta</taxon>
        <taxon>Magnoliopsida</taxon>
        <taxon>eudicotyledons</taxon>
        <taxon>Gunneridae</taxon>
        <taxon>Pentapetalae</taxon>
        <taxon>rosids</taxon>
        <taxon>fabids</taxon>
        <taxon>Fabales</taxon>
        <taxon>Quillajaceae</taxon>
        <taxon>Quillaja</taxon>
    </lineage>
</organism>
<feature type="compositionally biased region" description="Basic and acidic residues" evidence="1">
    <location>
        <begin position="630"/>
        <end position="639"/>
    </location>
</feature>
<evidence type="ECO:0000256" key="1">
    <source>
        <dbReference type="SAM" id="MobiDB-lite"/>
    </source>
</evidence>
<dbReference type="Proteomes" id="UP001163823">
    <property type="component" value="Unassembled WGS sequence"/>
</dbReference>
<feature type="region of interest" description="Disordered" evidence="1">
    <location>
        <begin position="372"/>
        <end position="395"/>
    </location>
</feature>
<evidence type="ECO:0000313" key="3">
    <source>
        <dbReference type="Proteomes" id="UP001163823"/>
    </source>
</evidence>
<feature type="region of interest" description="Disordered" evidence="1">
    <location>
        <begin position="533"/>
        <end position="639"/>
    </location>
</feature>
<dbReference type="PANTHER" id="PTHR33205">
    <property type="entry name" value="TRANSMEMBRANE PROTEIN"/>
    <property type="match status" value="1"/>
</dbReference>
<feature type="compositionally biased region" description="Low complexity" evidence="1">
    <location>
        <begin position="411"/>
        <end position="420"/>
    </location>
</feature>
<feature type="compositionally biased region" description="Basic and acidic residues" evidence="1">
    <location>
        <begin position="561"/>
        <end position="571"/>
    </location>
</feature>